<feature type="coiled-coil region" evidence="1">
    <location>
        <begin position="286"/>
        <end position="313"/>
    </location>
</feature>
<dbReference type="AlphaFoldDB" id="R4KH35"/>
<organism evidence="2 3">
    <name type="scientific">Desulfoscipio gibsoniae DSM 7213</name>
    <dbReference type="NCBI Taxonomy" id="767817"/>
    <lineage>
        <taxon>Bacteria</taxon>
        <taxon>Bacillati</taxon>
        <taxon>Bacillota</taxon>
        <taxon>Clostridia</taxon>
        <taxon>Eubacteriales</taxon>
        <taxon>Desulfallaceae</taxon>
        <taxon>Desulfoscipio</taxon>
    </lineage>
</organism>
<dbReference type="KEGG" id="dgi:Desgi_0258"/>
<evidence type="ECO:0000313" key="3">
    <source>
        <dbReference type="Proteomes" id="UP000013520"/>
    </source>
</evidence>
<dbReference type="OrthoDB" id="2878910at2"/>
<dbReference type="EMBL" id="CP003273">
    <property type="protein sequence ID" value="AGK99844.1"/>
    <property type="molecule type" value="Genomic_DNA"/>
</dbReference>
<dbReference type="Proteomes" id="UP000013520">
    <property type="component" value="Chromosome"/>
</dbReference>
<gene>
    <name evidence="2" type="ORF">Desgi_0258</name>
</gene>
<proteinExistence type="predicted"/>
<keyword evidence="1" id="KW-0175">Coiled coil</keyword>
<dbReference type="eggNOG" id="ENOG503005R">
    <property type="taxonomic scope" value="Bacteria"/>
</dbReference>
<reference evidence="2 3" key="1">
    <citation type="submission" date="2012-01" db="EMBL/GenBank/DDBJ databases">
        <title>Complete sequence of Desulfotomaculum gibsoniae DSM 7213.</title>
        <authorList>
            <consortium name="US DOE Joint Genome Institute"/>
            <person name="Lucas S."/>
            <person name="Han J."/>
            <person name="Lapidus A."/>
            <person name="Cheng J.-F."/>
            <person name="Goodwin L."/>
            <person name="Pitluck S."/>
            <person name="Peters L."/>
            <person name="Ovchinnikova G."/>
            <person name="Teshima H."/>
            <person name="Detter J.C."/>
            <person name="Han C."/>
            <person name="Tapia R."/>
            <person name="Land M."/>
            <person name="Hauser L."/>
            <person name="Kyrpides N."/>
            <person name="Ivanova N."/>
            <person name="Pagani I."/>
            <person name="Parshina S."/>
            <person name="Plugge C."/>
            <person name="Muyzer G."/>
            <person name="Kuever J."/>
            <person name="Ivanova A."/>
            <person name="Nazina T."/>
            <person name="Klenk H.-P."/>
            <person name="Brambilla E."/>
            <person name="Spring S."/>
            <person name="Stams A.F."/>
            <person name="Woyke T."/>
        </authorList>
    </citation>
    <scope>NUCLEOTIDE SEQUENCE [LARGE SCALE GENOMIC DNA]</scope>
    <source>
        <strain evidence="2 3">DSM 7213</strain>
    </source>
</reference>
<accession>R4KH35</accession>
<name>R4KH35_9FIRM</name>
<dbReference type="RefSeq" id="WP_006522969.1">
    <property type="nucleotide sequence ID" value="NC_021184.1"/>
</dbReference>
<sequence>MATFQMLTDEMLADIVSNANQRVVYIAPGIWLSVAKAISVYQKQNSAAALEIILDPDPQVYRLGYGDLEAIKHLDTEGIYLRKCPGIRVGLLIADEEAWFFTPTPRLVEEEPTSNSTFAPNSVAISLEQANQLLSAIAPQLVLGEMLEQNTVANKPPVVGVPKPEIAHETFSIKDMEEIESDLKKCPPQQFDLARQVNVYSSYIQFVELSLEGTHLTRHTISIPQELLNLASDEKDKDRLKASYQLIRSGSDLSGKAMHEKVKALRDKYLKSLGSRYGTVMLKQHKNDFIKDLEQLQTELDSFKQSVQSKLEEEFEACKKNLKGILGPAIKKNPPDELKYGINTPKPNKSTVEMYLDTKLETIIPKIEHFVKDMVIRYQFKEVTYETLHEEAFIVSLRKAFPFAGLPDIPINEYKAAPVKK</sequence>
<keyword evidence="3" id="KW-1185">Reference proteome</keyword>
<protein>
    <submittedName>
        <fullName evidence="2">Uncharacterized protein</fullName>
    </submittedName>
</protein>
<dbReference type="HOGENOM" id="CLU_651700_0_0_9"/>
<evidence type="ECO:0000256" key="1">
    <source>
        <dbReference type="SAM" id="Coils"/>
    </source>
</evidence>
<evidence type="ECO:0000313" key="2">
    <source>
        <dbReference type="EMBL" id="AGK99844.1"/>
    </source>
</evidence>